<dbReference type="GO" id="GO:0016787">
    <property type="term" value="F:hydrolase activity"/>
    <property type="evidence" value="ECO:0007669"/>
    <property type="project" value="UniProtKB-KW"/>
</dbReference>
<keyword evidence="10" id="KW-1185">Reference proteome</keyword>
<reference evidence="9" key="1">
    <citation type="submission" date="2021-02" db="EMBL/GenBank/DDBJ databases">
        <authorList>
            <person name="Steward A R."/>
        </authorList>
    </citation>
    <scope>NUCLEOTIDE SEQUENCE</scope>
</reference>
<evidence type="ECO:0000256" key="3">
    <source>
        <dbReference type="ARBA" id="ARBA00006958"/>
    </source>
</evidence>
<dbReference type="GO" id="GO:0004518">
    <property type="term" value="F:nuclease activity"/>
    <property type="evidence" value="ECO:0007669"/>
    <property type="project" value="UniProtKB-KW"/>
</dbReference>
<feature type="domain" description="DDE Tnp4" evidence="8">
    <location>
        <begin position="181"/>
        <end position="346"/>
    </location>
</feature>
<sequence length="418" mass="48102">MEDVEVLAATSLCVLGLYCYVTNLNKRKVVKKRRWRPRRWWMISIHRNRTLQSMEQMFQEMLNEDSGEFQNFCRMSPNDFDFLLSKVEPLIKKQKTRLRIPIPAKVRLAITLRFLATGDSYRSLHYLFKVSSAAISIIVQDVCNAINTVLKDQIKMPRTEAEWLNIERRFQRKYPHCVGCIDGKHVQIQCPIDSGSEYYNYKGTFSFVLLALVDNDYRFIFADIGAQGRISDGGVFQNSVLWERISTDTINLPPDCPLPGGQCNVPYVFLGDGAFALSKHVMKPFPGNHPLGSLQRNFNKRLSSTRVIVENVFGVLTTVFRIFKHPMEINKDKVILITKTCILLHNFLRNSRTSRNIYTPPGTFDTVVNDEIIQEGSWRRQVSTNPAIIPIPTVARRAAQSAIDVRNEFANFFQRQNV</sequence>
<comment type="subcellular location">
    <subcellularLocation>
        <location evidence="2">Nucleus</location>
    </subcellularLocation>
</comment>
<comment type="cofactor">
    <cofactor evidence="1">
        <name>a divalent metal cation</name>
        <dbReference type="ChEBI" id="CHEBI:60240"/>
    </cofactor>
</comment>
<dbReference type="Pfam" id="PF13359">
    <property type="entry name" value="DDE_Tnp_4"/>
    <property type="match status" value="1"/>
</dbReference>
<dbReference type="PANTHER" id="PTHR22930:SF269">
    <property type="entry name" value="NUCLEASE HARBI1-LIKE PROTEIN"/>
    <property type="match status" value="1"/>
</dbReference>
<evidence type="ECO:0000256" key="2">
    <source>
        <dbReference type="ARBA" id="ARBA00004123"/>
    </source>
</evidence>
<keyword evidence="5" id="KW-0479">Metal-binding</keyword>
<evidence type="ECO:0000259" key="8">
    <source>
        <dbReference type="Pfam" id="PF13359"/>
    </source>
</evidence>
<keyword evidence="4" id="KW-0540">Nuclease</keyword>
<dbReference type="EMBL" id="CAJOBZ010000070">
    <property type="protein sequence ID" value="CAF4947200.1"/>
    <property type="molecule type" value="Genomic_DNA"/>
</dbReference>
<dbReference type="PANTHER" id="PTHR22930">
    <property type="match status" value="1"/>
</dbReference>
<gene>
    <name evidence="9" type="ORF">PMACD_LOCUS15296</name>
</gene>
<comment type="similarity">
    <text evidence="3">Belongs to the HARBI1 family.</text>
</comment>
<evidence type="ECO:0000313" key="10">
    <source>
        <dbReference type="Proteomes" id="UP000663880"/>
    </source>
</evidence>
<name>A0A821XTS0_9NEOP</name>
<keyword evidence="7" id="KW-0539">Nucleus</keyword>
<dbReference type="Proteomes" id="UP000663880">
    <property type="component" value="Unassembled WGS sequence"/>
</dbReference>
<keyword evidence="6" id="KW-0378">Hydrolase</keyword>
<protein>
    <recommendedName>
        <fullName evidence="8">DDE Tnp4 domain-containing protein</fullName>
    </recommendedName>
</protein>
<evidence type="ECO:0000256" key="1">
    <source>
        <dbReference type="ARBA" id="ARBA00001968"/>
    </source>
</evidence>
<organism evidence="9 10">
    <name type="scientific">Pieris macdunnoughi</name>
    <dbReference type="NCBI Taxonomy" id="345717"/>
    <lineage>
        <taxon>Eukaryota</taxon>
        <taxon>Metazoa</taxon>
        <taxon>Ecdysozoa</taxon>
        <taxon>Arthropoda</taxon>
        <taxon>Hexapoda</taxon>
        <taxon>Insecta</taxon>
        <taxon>Pterygota</taxon>
        <taxon>Neoptera</taxon>
        <taxon>Endopterygota</taxon>
        <taxon>Lepidoptera</taxon>
        <taxon>Glossata</taxon>
        <taxon>Ditrysia</taxon>
        <taxon>Papilionoidea</taxon>
        <taxon>Pieridae</taxon>
        <taxon>Pierinae</taxon>
        <taxon>Pieris</taxon>
    </lineage>
</organism>
<accession>A0A821XTS0</accession>
<dbReference type="OrthoDB" id="6627079at2759"/>
<evidence type="ECO:0000256" key="4">
    <source>
        <dbReference type="ARBA" id="ARBA00022722"/>
    </source>
</evidence>
<evidence type="ECO:0000256" key="5">
    <source>
        <dbReference type="ARBA" id="ARBA00022723"/>
    </source>
</evidence>
<dbReference type="InterPro" id="IPR027806">
    <property type="entry name" value="HARBI1_dom"/>
</dbReference>
<comment type="caution">
    <text evidence="9">The sequence shown here is derived from an EMBL/GenBank/DDBJ whole genome shotgun (WGS) entry which is preliminary data.</text>
</comment>
<proteinExistence type="inferred from homology"/>
<evidence type="ECO:0000256" key="7">
    <source>
        <dbReference type="ARBA" id="ARBA00023242"/>
    </source>
</evidence>
<dbReference type="GO" id="GO:0005634">
    <property type="term" value="C:nucleus"/>
    <property type="evidence" value="ECO:0007669"/>
    <property type="project" value="UniProtKB-SubCell"/>
</dbReference>
<dbReference type="AlphaFoldDB" id="A0A821XTS0"/>
<dbReference type="GO" id="GO:0046872">
    <property type="term" value="F:metal ion binding"/>
    <property type="evidence" value="ECO:0007669"/>
    <property type="project" value="UniProtKB-KW"/>
</dbReference>
<evidence type="ECO:0000256" key="6">
    <source>
        <dbReference type="ARBA" id="ARBA00022801"/>
    </source>
</evidence>
<dbReference type="InterPro" id="IPR045249">
    <property type="entry name" value="HARBI1-like"/>
</dbReference>
<evidence type="ECO:0000313" key="9">
    <source>
        <dbReference type="EMBL" id="CAF4947200.1"/>
    </source>
</evidence>